<gene>
    <name evidence="1" type="ORF">F4820DRAFT_317006</name>
</gene>
<protein>
    <submittedName>
        <fullName evidence="1">Uncharacterized protein</fullName>
    </submittedName>
</protein>
<dbReference type="Proteomes" id="UP001497700">
    <property type="component" value="Unassembled WGS sequence"/>
</dbReference>
<dbReference type="EMBL" id="MU393426">
    <property type="protein sequence ID" value="KAI4869983.1"/>
    <property type="molecule type" value="Genomic_DNA"/>
</dbReference>
<proteinExistence type="predicted"/>
<sequence>MSFGVAVQSAIFYLVSCAPCLQARHHQQSKSRAKKERIEKARIQAENPGSYQHPDPFNTNPYWTEEIMMGPHIEAKKYTGGTKNTSHKRLNSSGKESTSVAGSSTRVDTPSLGSSHTAVAEEIKFSFSTTLSDDWNRKRYQREDEELWGDERSRTGHKLMDAIKHAGSSAGRLLEASLGMEPKTVTEEDRHNFYFAPRNPPVNEYHPPIVRQKPTHKDANRWMLQPPPPAKVMEGKVPVSRSGSLASHMSRRTTMSDAPSLGRLVHERAVEAKLRSGELPSDFDSSSTVHRPMNRKNTSSSRGRQGHRATRSRSLSLESSDTSDGLPRRKSRRARPSTAADFDSSEEDEYYLRSTDSFGRGRRAARRPTLQPISSSQENEKDSREIVPTKANEGQSLTRSASTALANVTNSSGPIQPKGIPTDVPGDEKLQKTESEKPAIVLGPPLVVAA</sequence>
<organism evidence="1 2">
    <name type="scientific">Hypoxylon rubiginosum</name>
    <dbReference type="NCBI Taxonomy" id="110542"/>
    <lineage>
        <taxon>Eukaryota</taxon>
        <taxon>Fungi</taxon>
        <taxon>Dikarya</taxon>
        <taxon>Ascomycota</taxon>
        <taxon>Pezizomycotina</taxon>
        <taxon>Sordariomycetes</taxon>
        <taxon>Xylariomycetidae</taxon>
        <taxon>Xylariales</taxon>
        <taxon>Hypoxylaceae</taxon>
        <taxon>Hypoxylon</taxon>
    </lineage>
</organism>
<keyword evidence="2" id="KW-1185">Reference proteome</keyword>
<reference evidence="1 2" key="1">
    <citation type="journal article" date="2022" name="New Phytol.">
        <title>Ecological generalism drives hyperdiversity of secondary metabolite gene clusters in xylarialean endophytes.</title>
        <authorList>
            <person name="Franco M.E.E."/>
            <person name="Wisecaver J.H."/>
            <person name="Arnold A.E."/>
            <person name="Ju Y.M."/>
            <person name="Slot J.C."/>
            <person name="Ahrendt S."/>
            <person name="Moore L.P."/>
            <person name="Eastman K.E."/>
            <person name="Scott K."/>
            <person name="Konkel Z."/>
            <person name="Mondo S.J."/>
            <person name="Kuo A."/>
            <person name="Hayes R.D."/>
            <person name="Haridas S."/>
            <person name="Andreopoulos B."/>
            <person name="Riley R."/>
            <person name="LaButti K."/>
            <person name="Pangilinan J."/>
            <person name="Lipzen A."/>
            <person name="Amirebrahimi M."/>
            <person name="Yan J."/>
            <person name="Adam C."/>
            <person name="Keymanesh K."/>
            <person name="Ng V."/>
            <person name="Louie K."/>
            <person name="Northen T."/>
            <person name="Drula E."/>
            <person name="Henrissat B."/>
            <person name="Hsieh H.M."/>
            <person name="Youens-Clark K."/>
            <person name="Lutzoni F."/>
            <person name="Miadlikowska J."/>
            <person name="Eastwood D.C."/>
            <person name="Hamelin R.C."/>
            <person name="Grigoriev I.V."/>
            <person name="U'Ren J.M."/>
        </authorList>
    </citation>
    <scope>NUCLEOTIDE SEQUENCE [LARGE SCALE GENOMIC DNA]</scope>
    <source>
        <strain evidence="1 2">CBS 119005</strain>
    </source>
</reference>
<evidence type="ECO:0000313" key="2">
    <source>
        <dbReference type="Proteomes" id="UP001497700"/>
    </source>
</evidence>
<name>A0ACB9ZG93_9PEZI</name>
<accession>A0ACB9ZG93</accession>
<evidence type="ECO:0000313" key="1">
    <source>
        <dbReference type="EMBL" id="KAI4869983.1"/>
    </source>
</evidence>
<comment type="caution">
    <text evidence="1">The sequence shown here is derived from an EMBL/GenBank/DDBJ whole genome shotgun (WGS) entry which is preliminary data.</text>
</comment>